<evidence type="ECO:0000313" key="2">
    <source>
        <dbReference type="Proteomes" id="UP000008144"/>
    </source>
</evidence>
<organism evidence="1 2">
    <name type="scientific">Ciona intestinalis</name>
    <name type="common">Transparent sea squirt</name>
    <name type="synonym">Ascidia intestinalis</name>
    <dbReference type="NCBI Taxonomy" id="7719"/>
    <lineage>
        <taxon>Eukaryota</taxon>
        <taxon>Metazoa</taxon>
        <taxon>Chordata</taxon>
        <taxon>Tunicata</taxon>
        <taxon>Ascidiacea</taxon>
        <taxon>Phlebobranchia</taxon>
        <taxon>Cionidae</taxon>
        <taxon>Ciona</taxon>
    </lineage>
</organism>
<reference evidence="1" key="2">
    <citation type="submission" date="2025-08" db="UniProtKB">
        <authorList>
            <consortium name="Ensembl"/>
        </authorList>
    </citation>
    <scope>IDENTIFICATION</scope>
</reference>
<evidence type="ECO:0000313" key="1">
    <source>
        <dbReference type="Ensembl" id="ENSCINP00000032519.1"/>
    </source>
</evidence>
<reference evidence="1" key="3">
    <citation type="submission" date="2025-09" db="UniProtKB">
        <authorList>
            <consortium name="Ensembl"/>
        </authorList>
    </citation>
    <scope>IDENTIFICATION</scope>
</reference>
<keyword evidence="2" id="KW-1185">Reference proteome</keyword>
<name>H2XS85_CIOIN</name>
<dbReference type="Ensembl" id="ENSCINT00000034162.1">
    <property type="protein sequence ID" value="ENSCINP00000032519.1"/>
    <property type="gene ID" value="ENSCING00000024263.1"/>
</dbReference>
<reference evidence="2" key="1">
    <citation type="journal article" date="2002" name="Science">
        <title>The draft genome of Ciona intestinalis: insights into chordate and vertebrate origins.</title>
        <authorList>
            <person name="Dehal P."/>
            <person name="Satou Y."/>
            <person name="Campbell R.K."/>
            <person name="Chapman J."/>
            <person name="Degnan B."/>
            <person name="De Tomaso A."/>
            <person name="Davidson B."/>
            <person name="Di Gregorio A."/>
            <person name="Gelpke M."/>
            <person name="Goodstein D.M."/>
            <person name="Harafuji N."/>
            <person name="Hastings K.E."/>
            <person name="Ho I."/>
            <person name="Hotta K."/>
            <person name="Huang W."/>
            <person name="Kawashima T."/>
            <person name="Lemaire P."/>
            <person name="Martinez D."/>
            <person name="Meinertzhagen I.A."/>
            <person name="Necula S."/>
            <person name="Nonaka M."/>
            <person name="Putnam N."/>
            <person name="Rash S."/>
            <person name="Saiga H."/>
            <person name="Satake M."/>
            <person name="Terry A."/>
            <person name="Yamada L."/>
            <person name="Wang H.G."/>
            <person name="Awazu S."/>
            <person name="Azumi K."/>
            <person name="Boore J."/>
            <person name="Branno M."/>
            <person name="Chin-Bow S."/>
            <person name="DeSantis R."/>
            <person name="Doyle S."/>
            <person name="Francino P."/>
            <person name="Keys D.N."/>
            <person name="Haga S."/>
            <person name="Hayashi H."/>
            <person name="Hino K."/>
            <person name="Imai K.S."/>
            <person name="Inaba K."/>
            <person name="Kano S."/>
            <person name="Kobayashi K."/>
            <person name="Kobayashi M."/>
            <person name="Lee B.I."/>
            <person name="Makabe K.W."/>
            <person name="Manohar C."/>
            <person name="Matassi G."/>
            <person name="Medina M."/>
            <person name="Mochizuki Y."/>
            <person name="Mount S."/>
            <person name="Morishita T."/>
            <person name="Miura S."/>
            <person name="Nakayama A."/>
            <person name="Nishizaka S."/>
            <person name="Nomoto H."/>
            <person name="Ohta F."/>
            <person name="Oishi K."/>
            <person name="Rigoutsos I."/>
            <person name="Sano M."/>
            <person name="Sasaki A."/>
            <person name="Sasakura Y."/>
            <person name="Shoguchi E."/>
            <person name="Shin-i T."/>
            <person name="Spagnuolo A."/>
            <person name="Stainier D."/>
            <person name="Suzuki M.M."/>
            <person name="Tassy O."/>
            <person name="Takatori N."/>
            <person name="Tokuoka M."/>
            <person name="Yagi K."/>
            <person name="Yoshizaki F."/>
            <person name="Wada S."/>
            <person name="Zhang C."/>
            <person name="Hyatt P.D."/>
            <person name="Larimer F."/>
            <person name="Detter C."/>
            <person name="Doggett N."/>
            <person name="Glavina T."/>
            <person name="Hawkins T."/>
            <person name="Richardson P."/>
            <person name="Lucas S."/>
            <person name="Kohara Y."/>
            <person name="Levine M."/>
            <person name="Satoh N."/>
            <person name="Rokhsar D.S."/>
        </authorList>
    </citation>
    <scope>NUCLEOTIDE SEQUENCE [LARGE SCALE GENOMIC DNA]</scope>
</reference>
<dbReference type="Proteomes" id="UP000008144">
    <property type="component" value="Unassembled WGS sequence"/>
</dbReference>
<sequence>MSLLIDIVLDVAPLEMDTIQENGLYYVLSLALKEMSFIKECSSCKTAFISSDENELLQRAAAVLTCLKSHTANHNLSPMMI</sequence>
<dbReference type="HOGENOM" id="CLU_2573207_0_0_1"/>
<protein>
    <submittedName>
        <fullName evidence="1">Uncharacterized protein</fullName>
    </submittedName>
</protein>
<dbReference type="AlphaFoldDB" id="H2XS85"/>
<proteinExistence type="predicted"/>
<accession>H2XS85</accession>
<dbReference type="InParanoid" id="H2XS85"/>